<keyword evidence="2" id="KW-0812">Transmembrane</keyword>
<dbReference type="Gene3D" id="3.40.1440.10">
    <property type="entry name" value="GIY-YIG endonuclease"/>
    <property type="match status" value="1"/>
</dbReference>
<dbReference type="AlphaFoldDB" id="A0A1F6M4A5"/>
<name>A0A1F6M4A5_9BACT</name>
<dbReference type="STRING" id="1798676.A3B90_00455"/>
<dbReference type="InterPro" id="IPR000305">
    <property type="entry name" value="GIY-YIG_endonuc"/>
</dbReference>
<dbReference type="EMBL" id="MFPX01000018">
    <property type="protein sequence ID" value="OGH66467.1"/>
    <property type="molecule type" value="Genomic_DNA"/>
</dbReference>
<sequence length="104" mass="12714">MLKQHHYYVYIMASINKVLYIGVTNSFVRRVMQHRSGNFEGFSHKYKTTKIVYFESFTDINLAINREKELKKYRREKKVELIEAVNIYWRDLYEDIVLLSKRTR</sequence>
<evidence type="ECO:0000259" key="3">
    <source>
        <dbReference type="PROSITE" id="PS50164"/>
    </source>
</evidence>
<organism evidence="4 5">
    <name type="scientific">Candidatus Magasanikbacteria bacterium RIFCSPHIGHO2_02_FULL_41_13</name>
    <dbReference type="NCBI Taxonomy" id="1798676"/>
    <lineage>
        <taxon>Bacteria</taxon>
        <taxon>Candidatus Magasanikiibacteriota</taxon>
    </lineage>
</organism>
<reference evidence="4 5" key="1">
    <citation type="journal article" date="2016" name="Nat. Commun.">
        <title>Thousands of microbial genomes shed light on interconnected biogeochemical processes in an aquifer system.</title>
        <authorList>
            <person name="Anantharaman K."/>
            <person name="Brown C.T."/>
            <person name="Hug L.A."/>
            <person name="Sharon I."/>
            <person name="Castelle C.J."/>
            <person name="Probst A.J."/>
            <person name="Thomas B.C."/>
            <person name="Singh A."/>
            <person name="Wilkins M.J."/>
            <person name="Karaoz U."/>
            <person name="Brodie E.L."/>
            <person name="Williams K.H."/>
            <person name="Hubbard S.S."/>
            <person name="Banfield J.F."/>
        </authorList>
    </citation>
    <scope>NUCLEOTIDE SEQUENCE [LARGE SCALE GENOMIC DNA]</scope>
</reference>
<comment type="caution">
    <text evidence="4">The sequence shown here is derived from an EMBL/GenBank/DDBJ whole genome shotgun (WGS) entry which is preliminary data.</text>
</comment>
<protein>
    <recommendedName>
        <fullName evidence="3">GIY-YIG domain-containing protein</fullName>
    </recommendedName>
</protein>
<dbReference type="Pfam" id="PF01541">
    <property type="entry name" value="GIY-YIG"/>
    <property type="match status" value="1"/>
</dbReference>
<dbReference type="InterPro" id="IPR035901">
    <property type="entry name" value="GIY-YIG_endonuc_sf"/>
</dbReference>
<comment type="similarity">
    <text evidence="1">Belongs to the UPF0213 family.</text>
</comment>
<proteinExistence type="inferred from homology"/>
<evidence type="ECO:0000313" key="4">
    <source>
        <dbReference type="EMBL" id="OGH66467.1"/>
    </source>
</evidence>
<gene>
    <name evidence="4" type="ORF">A3B90_00455</name>
</gene>
<dbReference type="Proteomes" id="UP000178742">
    <property type="component" value="Unassembled WGS sequence"/>
</dbReference>
<dbReference type="PANTHER" id="PTHR34477:SF5">
    <property type="entry name" value="BSL5627 PROTEIN"/>
    <property type="match status" value="1"/>
</dbReference>
<dbReference type="PROSITE" id="PS50164">
    <property type="entry name" value="GIY_YIG"/>
    <property type="match status" value="1"/>
</dbReference>
<feature type="transmembrane region" description="Helical" evidence="2">
    <location>
        <begin position="6"/>
        <end position="28"/>
    </location>
</feature>
<dbReference type="InterPro" id="IPR050190">
    <property type="entry name" value="UPF0213_domain"/>
</dbReference>
<dbReference type="CDD" id="cd10448">
    <property type="entry name" value="GIY-YIG_unchar_3"/>
    <property type="match status" value="1"/>
</dbReference>
<feature type="domain" description="GIY-YIG" evidence="3">
    <location>
        <begin position="5"/>
        <end position="80"/>
    </location>
</feature>
<evidence type="ECO:0000313" key="5">
    <source>
        <dbReference type="Proteomes" id="UP000178742"/>
    </source>
</evidence>
<dbReference type="SUPFAM" id="SSF82771">
    <property type="entry name" value="GIY-YIG endonuclease"/>
    <property type="match status" value="1"/>
</dbReference>
<evidence type="ECO:0000256" key="2">
    <source>
        <dbReference type="SAM" id="Phobius"/>
    </source>
</evidence>
<evidence type="ECO:0000256" key="1">
    <source>
        <dbReference type="ARBA" id="ARBA00007435"/>
    </source>
</evidence>
<accession>A0A1F6M4A5</accession>
<keyword evidence="2" id="KW-1133">Transmembrane helix</keyword>
<dbReference type="PANTHER" id="PTHR34477">
    <property type="entry name" value="UPF0213 PROTEIN YHBQ"/>
    <property type="match status" value="1"/>
</dbReference>
<keyword evidence="2" id="KW-0472">Membrane</keyword>